<dbReference type="Proteomes" id="UP000562984">
    <property type="component" value="Unassembled WGS sequence"/>
</dbReference>
<dbReference type="Pfam" id="PF00497">
    <property type="entry name" value="SBP_bac_3"/>
    <property type="match status" value="1"/>
</dbReference>
<dbReference type="PROSITE" id="PS01039">
    <property type="entry name" value="SBP_BACTERIAL_3"/>
    <property type="match status" value="1"/>
</dbReference>
<dbReference type="SMART" id="SM00062">
    <property type="entry name" value="PBPb"/>
    <property type="match status" value="1"/>
</dbReference>
<evidence type="ECO:0000256" key="1">
    <source>
        <dbReference type="ARBA" id="ARBA00010333"/>
    </source>
</evidence>
<dbReference type="InterPro" id="IPR001638">
    <property type="entry name" value="Solute-binding_3/MltF_N"/>
</dbReference>
<dbReference type="PANTHER" id="PTHR30085">
    <property type="entry name" value="AMINO ACID ABC TRANSPORTER PERMEASE"/>
    <property type="match status" value="1"/>
</dbReference>
<dbReference type="InterPro" id="IPR018313">
    <property type="entry name" value="SBP_3_CS"/>
</dbReference>
<evidence type="ECO:0000313" key="7">
    <source>
        <dbReference type="EMBL" id="NNG36096.1"/>
    </source>
</evidence>
<feature type="domain" description="Solute-binding protein family 3/N-terminal" evidence="6">
    <location>
        <begin position="114"/>
        <end position="338"/>
    </location>
</feature>
<dbReference type="GO" id="GO:0030288">
    <property type="term" value="C:outer membrane-bounded periplasmic space"/>
    <property type="evidence" value="ECO:0007669"/>
    <property type="project" value="TreeGrafter"/>
</dbReference>
<name>A0A849A905_9ACTN</name>
<evidence type="ECO:0000259" key="6">
    <source>
        <dbReference type="SMART" id="SM00062"/>
    </source>
</evidence>
<comment type="similarity">
    <text evidence="1 4">Belongs to the bacterial solute-binding protein 3 family.</text>
</comment>
<keyword evidence="8" id="KW-1185">Reference proteome</keyword>
<feature type="signal peptide" evidence="5">
    <location>
        <begin position="1"/>
        <end position="24"/>
    </location>
</feature>
<accession>A0A849A905</accession>
<dbReference type="GO" id="GO:0005576">
    <property type="term" value="C:extracellular region"/>
    <property type="evidence" value="ECO:0007669"/>
    <property type="project" value="TreeGrafter"/>
</dbReference>
<comment type="caution">
    <text evidence="7">The sequence shown here is derived from an EMBL/GenBank/DDBJ whole genome shotgun (WGS) entry which is preliminary data.</text>
</comment>
<evidence type="ECO:0000256" key="3">
    <source>
        <dbReference type="ARBA" id="ARBA00022729"/>
    </source>
</evidence>
<dbReference type="CDD" id="cd13690">
    <property type="entry name" value="PBP2_GluB"/>
    <property type="match status" value="1"/>
</dbReference>
<dbReference type="Gene3D" id="3.40.190.10">
    <property type="entry name" value="Periplasmic binding protein-like II"/>
    <property type="match status" value="2"/>
</dbReference>
<evidence type="ECO:0000256" key="2">
    <source>
        <dbReference type="ARBA" id="ARBA00022448"/>
    </source>
</evidence>
<protein>
    <submittedName>
        <fullName evidence="7">Transporter substrate-binding domain-containing protein</fullName>
    </submittedName>
</protein>
<gene>
    <name evidence="7" type="ORF">HKD39_10285</name>
</gene>
<evidence type="ECO:0000256" key="5">
    <source>
        <dbReference type="SAM" id="SignalP"/>
    </source>
</evidence>
<keyword evidence="2" id="KW-0813">Transport</keyword>
<evidence type="ECO:0000313" key="8">
    <source>
        <dbReference type="Proteomes" id="UP000562984"/>
    </source>
</evidence>
<reference evidence="7 8" key="1">
    <citation type="submission" date="2020-05" db="EMBL/GenBank/DDBJ databases">
        <title>Nakamurella sp. DB0629 isolated from air conditioner.</title>
        <authorList>
            <person name="Kim D.H."/>
            <person name="Kim D.-U."/>
        </authorList>
    </citation>
    <scope>NUCLEOTIDE SEQUENCE [LARGE SCALE GENOMIC DNA]</scope>
    <source>
        <strain evidence="7 8">DB0629</strain>
    </source>
</reference>
<feature type="chain" id="PRO_5039086081" evidence="5">
    <location>
        <begin position="25"/>
        <end position="351"/>
    </location>
</feature>
<evidence type="ECO:0000256" key="4">
    <source>
        <dbReference type="RuleBase" id="RU003744"/>
    </source>
</evidence>
<proteinExistence type="inferred from homology"/>
<dbReference type="GO" id="GO:0006865">
    <property type="term" value="P:amino acid transport"/>
    <property type="evidence" value="ECO:0007669"/>
    <property type="project" value="TreeGrafter"/>
</dbReference>
<keyword evidence="3 5" id="KW-0732">Signal</keyword>
<dbReference type="SUPFAM" id="SSF53850">
    <property type="entry name" value="Periplasmic binding protein-like II"/>
    <property type="match status" value="1"/>
</dbReference>
<dbReference type="PANTHER" id="PTHR30085:SF6">
    <property type="entry name" value="ABC TRANSPORTER GLUTAMINE-BINDING PROTEIN GLNH"/>
    <property type="match status" value="1"/>
</dbReference>
<dbReference type="InterPro" id="IPR051455">
    <property type="entry name" value="Bact_solute-bind_prot3"/>
</dbReference>
<sequence length="351" mass="35561">MKYGKLSAALAAGAAALLTLSACGSGSDAGASVSDAVNNATSVVGGAVNTATSVAGGAVNTATSAAGGAINTATSAAGSMADKATSAAGSAMNNATGGGDPSKSKVLNDAKGGKLTIGIKFDQPGLGVKNPDGSFSGFDVDVAKYVAKKLGVPETGITFVETKSAEREDKISKGEVDYIVGTYSITDERKQKVNFAGPYFIAHQDLLVKADNTDITGPEALNGKILCSVTGSTPAQKVKKDYSQQVELQEFGTYTECVEQLKSGVVDAVTTDDVILAGYAAQDPGQFKLVGKGFSDENYGIGLQKDDTAGTDAITTALKDMVKDGSWKAALDKNVGPSGYKIPEPPANLTS</sequence>
<organism evidence="7 8">
    <name type="scientific">Nakamurella aerolata</name>
    <dbReference type="NCBI Taxonomy" id="1656892"/>
    <lineage>
        <taxon>Bacteria</taxon>
        <taxon>Bacillati</taxon>
        <taxon>Actinomycetota</taxon>
        <taxon>Actinomycetes</taxon>
        <taxon>Nakamurellales</taxon>
        <taxon>Nakamurellaceae</taxon>
        <taxon>Nakamurella</taxon>
    </lineage>
</organism>
<dbReference type="PROSITE" id="PS51257">
    <property type="entry name" value="PROKAR_LIPOPROTEIN"/>
    <property type="match status" value="1"/>
</dbReference>
<dbReference type="AlphaFoldDB" id="A0A849A905"/>
<dbReference type="EMBL" id="JABEND010000005">
    <property type="protein sequence ID" value="NNG36096.1"/>
    <property type="molecule type" value="Genomic_DNA"/>
</dbReference>